<dbReference type="EMBL" id="CP035494">
    <property type="protein sequence ID" value="QAY61079.1"/>
    <property type="molecule type" value="Genomic_DNA"/>
</dbReference>
<keyword evidence="4" id="KW-1185">Reference proteome</keyword>
<dbReference type="OrthoDB" id="5082740at2"/>
<dbReference type="PROSITE" id="PS51257">
    <property type="entry name" value="PROKAR_LIPOPROTEIN"/>
    <property type="match status" value="1"/>
</dbReference>
<sequence length="193" mass="20271">MIRLGPTARHALAATAVLAGALALTACADGDSGTVAPATPEPGASAPISGSQVTSAPSQNAEPTCDTILPSDTVEDFVDAGWAARQDPFYVGNIELSDGIQCTWGDPKVASDQVQVYGWAPLSAQQSDEITTELIDSGWEKIDGDGVVYLTAPEEMIMSRDEDGYGMTYRLSDHDIAVSDTKQGLLLVEWPPS</sequence>
<gene>
    <name evidence="3" type="ORF">ET475_14520</name>
</gene>
<organism evidence="3 4">
    <name type="scientific">Microbacterium protaetiae</name>
    <dbReference type="NCBI Taxonomy" id="2509458"/>
    <lineage>
        <taxon>Bacteria</taxon>
        <taxon>Bacillati</taxon>
        <taxon>Actinomycetota</taxon>
        <taxon>Actinomycetes</taxon>
        <taxon>Micrococcales</taxon>
        <taxon>Microbacteriaceae</taxon>
        <taxon>Microbacterium</taxon>
    </lineage>
</organism>
<evidence type="ECO:0000313" key="4">
    <source>
        <dbReference type="Proteomes" id="UP000293995"/>
    </source>
</evidence>
<feature type="signal peptide" evidence="2">
    <location>
        <begin position="1"/>
        <end position="28"/>
    </location>
</feature>
<dbReference type="RefSeq" id="WP_129391814.1">
    <property type="nucleotide sequence ID" value="NZ_CP035494.1"/>
</dbReference>
<evidence type="ECO:0000256" key="2">
    <source>
        <dbReference type="SAM" id="SignalP"/>
    </source>
</evidence>
<name>A0A4P6EII8_9MICO</name>
<dbReference type="KEGG" id="mprt:ET475_14520"/>
<dbReference type="Proteomes" id="UP000293995">
    <property type="component" value="Chromosome"/>
</dbReference>
<evidence type="ECO:0008006" key="5">
    <source>
        <dbReference type="Google" id="ProtNLM"/>
    </source>
</evidence>
<dbReference type="AlphaFoldDB" id="A0A4P6EII8"/>
<protein>
    <recommendedName>
        <fullName evidence="5">Nitrate ABC transporter substrate-binding protein</fullName>
    </recommendedName>
</protein>
<reference evidence="3 4" key="1">
    <citation type="submission" date="2019-01" db="EMBL/GenBank/DDBJ databases">
        <title>Genome sequencing of strain DFW100M-13.</title>
        <authorList>
            <person name="Heo J."/>
            <person name="Kim S.-J."/>
            <person name="Kim J.-S."/>
            <person name="Hong S.-B."/>
            <person name="Kwon S.-W."/>
        </authorList>
    </citation>
    <scope>NUCLEOTIDE SEQUENCE [LARGE SCALE GENOMIC DNA]</scope>
    <source>
        <strain evidence="3 4">DFW100M-13</strain>
    </source>
</reference>
<feature type="region of interest" description="Disordered" evidence="1">
    <location>
        <begin position="35"/>
        <end position="64"/>
    </location>
</feature>
<proteinExistence type="predicted"/>
<evidence type="ECO:0000256" key="1">
    <source>
        <dbReference type="SAM" id="MobiDB-lite"/>
    </source>
</evidence>
<accession>A0A4P6EII8</accession>
<evidence type="ECO:0000313" key="3">
    <source>
        <dbReference type="EMBL" id="QAY61079.1"/>
    </source>
</evidence>
<feature type="chain" id="PRO_5020276076" description="Nitrate ABC transporter substrate-binding protein" evidence="2">
    <location>
        <begin position="29"/>
        <end position="193"/>
    </location>
</feature>
<feature type="compositionally biased region" description="Polar residues" evidence="1">
    <location>
        <begin position="48"/>
        <end position="62"/>
    </location>
</feature>
<keyword evidence="2" id="KW-0732">Signal</keyword>